<evidence type="ECO:0000313" key="3">
    <source>
        <dbReference type="Proteomes" id="UP000215355"/>
    </source>
</evidence>
<protein>
    <submittedName>
        <fullName evidence="2">Uncharacterized protein</fullName>
    </submittedName>
</protein>
<dbReference type="Proteomes" id="UP000215355">
    <property type="component" value="Chromosome 1"/>
</dbReference>
<keyword evidence="1" id="KW-0472">Membrane</keyword>
<keyword evidence="1" id="KW-1133">Transmembrane helix</keyword>
<proteinExistence type="predicted"/>
<evidence type="ECO:0000313" key="2">
    <source>
        <dbReference type="EMBL" id="SNV49534.1"/>
    </source>
</evidence>
<name>A0AAJ5C0A8_9SPHI</name>
<reference evidence="2 3" key="1">
    <citation type="submission" date="2017-06" db="EMBL/GenBank/DDBJ databases">
        <authorList>
            <consortium name="Pathogen Informatics"/>
        </authorList>
    </citation>
    <scope>NUCLEOTIDE SEQUENCE [LARGE SCALE GENOMIC DNA]</scope>
    <source>
        <strain evidence="2 3">NCTC12149</strain>
    </source>
</reference>
<accession>A0AAJ5C0A8</accession>
<sequence>MLVRVISGLLMLLSVLIGFQQAIIVMHFKLNQERIEKEFCENKNKPELQCHGLCHLKKQLEDQESSETANVKNYPRVDMLVVADFEFIVNDSDTELCDVITGYQEVYYKEPLREIFIPPPIYSIV</sequence>
<dbReference type="KEGG" id="smiz:4412673_01806"/>
<dbReference type="EMBL" id="LT906468">
    <property type="protein sequence ID" value="SNV49534.1"/>
    <property type="molecule type" value="Genomic_DNA"/>
</dbReference>
<evidence type="ECO:0000256" key="1">
    <source>
        <dbReference type="SAM" id="Phobius"/>
    </source>
</evidence>
<gene>
    <name evidence="2" type="ORF">SAMEA4412673_01806</name>
</gene>
<organism evidence="2 3">
    <name type="scientific">Sphingobacterium mizutaii</name>
    <dbReference type="NCBI Taxonomy" id="1010"/>
    <lineage>
        <taxon>Bacteria</taxon>
        <taxon>Pseudomonadati</taxon>
        <taxon>Bacteroidota</taxon>
        <taxon>Sphingobacteriia</taxon>
        <taxon>Sphingobacteriales</taxon>
        <taxon>Sphingobacteriaceae</taxon>
        <taxon>Sphingobacterium</taxon>
    </lineage>
</organism>
<dbReference type="RefSeq" id="WP_093095901.1">
    <property type="nucleotide sequence ID" value="NZ_DAMDLF010000010.1"/>
</dbReference>
<dbReference type="AlphaFoldDB" id="A0AAJ5C0A8"/>
<keyword evidence="1" id="KW-0812">Transmembrane</keyword>
<feature type="transmembrane region" description="Helical" evidence="1">
    <location>
        <begin position="6"/>
        <end position="28"/>
    </location>
</feature>